<comment type="caution">
    <text evidence="1">The sequence shown here is derived from an EMBL/GenBank/DDBJ whole genome shotgun (WGS) entry which is preliminary data.</text>
</comment>
<dbReference type="InterPro" id="IPR036583">
    <property type="entry name" value="23S_rRNA_IVS_sf"/>
</dbReference>
<name>A0A4Q8LEK0_9GAMM</name>
<dbReference type="Proteomes" id="UP000291286">
    <property type="component" value="Unassembled WGS sequence"/>
</dbReference>
<reference evidence="1 2" key="1">
    <citation type="submission" date="2019-02" db="EMBL/GenBank/DDBJ databases">
        <title>WGS of Pseudoxanthomonas species novum from clinical isolates.</title>
        <authorList>
            <person name="Bernier A.-M."/>
            <person name="Bernard K."/>
            <person name="Vachon A."/>
        </authorList>
    </citation>
    <scope>NUCLEOTIDE SEQUENCE [LARGE SCALE GENOMIC DNA]</scope>
    <source>
        <strain evidence="1 2">NML171202</strain>
    </source>
</reference>
<dbReference type="AlphaFoldDB" id="A0A4Q8LEK0"/>
<dbReference type="RefSeq" id="WP_130519348.1">
    <property type="nucleotide sequence ID" value="NZ_SHMB01000005.1"/>
</dbReference>
<accession>A0A4Q8LEK0</accession>
<protein>
    <submittedName>
        <fullName evidence="1">Four helix bundle protein</fullName>
    </submittedName>
</protein>
<dbReference type="Gene3D" id="1.20.1440.60">
    <property type="entry name" value="23S rRNA-intervening sequence"/>
    <property type="match status" value="1"/>
</dbReference>
<dbReference type="CDD" id="cd16376">
    <property type="entry name" value="Avd_like"/>
    <property type="match status" value="1"/>
</dbReference>
<proteinExistence type="predicted"/>
<organism evidence="1 2">
    <name type="scientific">Pseudoxanthomonas winnipegensis</name>
    <dbReference type="NCBI Taxonomy" id="2480810"/>
    <lineage>
        <taxon>Bacteria</taxon>
        <taxon>Pseudomonadati</taxon>
        <taxon>Pseudomonadota</taxon>
        <taxon>Gammaproteobacteria</taxon>
        <taxon>Lysobacterales</taxon>
        <taxon>Lysobacteraceae</taxon>
        <taxon>Pseudoxanthomonas</taxon>
    </lineage>
</organism>
<evidence type="ECO:0000313" key="2">
    <source>
        <dbReference type="Proteomes" id="UP000291286"/>
    </source>
</evidence>
<gene>
    <name evidence="1" type="ORF">EA661_12840</name>
</gene>
<sequence>MPSRFQLPPIVKTAERLLVDIENAVRRFPRYHRYQIGADLRRQAMVVFRNADRAWRDHQHQVALVAQLVWDIDELKQHLQVAKLLHAFASFKQFEALARVAHQLGAQAGGWRRHQATPQAQNAAGVGAVPQRGQKLSTCAASAGATR</sequence>
<dbReference type="InterPro" id="IPR055360">
    <property type="entry name" value="bAvd"/>
</dbReference>
<dbReference type="EMBL" id="SHMB01000005">
    <property type="protein sequence ID" value="TAA27637.1"/>
    <property type="molecule type" value="Genomic_DNA"/>
</dbReference>
<evidence type="ECO:0000313" key="1">
    <source>
        <dbReference type="EMBL" id="TAA27637.1"/>
    </source>
</evidence>